<dbReference type="InterPro" id="IPR027417">
    <property type="entry name" value="P-loop_NTPase"/>
</dbReference>
<dbReference type="InterPro" id="IPR006935">
    <property type="entry name" value="Helicase/UvrB_N"/>
</dbReference>
<dbReference type="Gene3D" id="3.30.780.20">
    <property type="match status" value="1"/>
</dbReference>
<feature type="domain" description="Helicase/UvrB N-terminal" evidence="1">
    <location>
        <begin position="116"/>
        <end position="159"/>
    </location>
</feature>
<dbReference type="GO" id="GO:0003677">
    <property type="term" value="F:DNA binding"/>
    <property type="evidence" value="ECO:0007669"/>
    <property type="project" value="InterPro"/>
</dbReference>
<dbReference type="InterPro" id="IPR049430">
    <property type="entry name" value="UvsW_N_sf"/>
</dbReference>
<dbReference type="SUPFAM" id="SSF52540">
    <property type="entry name" value="P-loop containing nucleoside triphosphate hydrolases"/>
    <property type="match status" value="1"/>
</dbReference>
<organism evidence="2">
    <name type="scientific">marine metagenome</name>
    <dbReference type="NCBI Taxonomy" id="408172"/>
    <lineage>
        <taxon>unclassified sequences</taxon>
        <taxon>metagenomes</taxon>
        <taxon>ecological metagenomes</taxon>
    </lineage>
</organism>
<dbReference type="EMBL" id="UINC01185794">
    <property type="protein sequence ID" value="SVD97676.1"/>
    <property type="molecule type" value="Genomic_DNA"/>
</dbReference>
<dbReference type="Gene3D" id="3.40.50.300">
    <property type="entry name" value="P-loop containing nucleotide triphosphate hydrolases"/>
    <property type="match status" value="1"/>
</dbReference>
<dbReference type="AlphaFoldDB" id="A0A382ZPZ1"/>
<evidence type="ECO:0000313" key="2">
    <source>
        <dbReference type="EMBL" id="SVD97676.1"/>
    </source>
</evidence>
<dbReference type="GO" id="GO:0005524">
    <property type="term" value="F:ATP binding"/>
    <property type="evidence" value="ECO:0007669"/>
    <property type="project" value="InterPro"/>
</dbReference>
<proteinExistence type="predicted"/>
<feature type="non-terminal residue" evidence="2">
    <location>
        <position position="161"/>
    </location>
</feature>
<dbReference type="GO" id="GO:0016787">
    <property type="term" value="F:hydrolase activity"/>
    <property type="evidence" value="ECO:0007669"/>
    <property type="project" value="InterPro"/>
</dbReference>
<evidence type="ECO:0000259" key="1">
    <source>
        <dbReference type="Pfam" id="PF04851"/>
    </source>
</evidence>
<name>A0A382ZPZ1_9ZZZZ</name>
<protein>
    <recommendedName>
        <fullName evidence="1">Helicase/UvrB N-terminal domain-containing protein</fullName>
    </recommendedName>
</protein>
<dbReference type="Pfam" id="PF04851">
    <property type="entry name" value="ResIII"/>
    <property type="match status" value="1"/>
</dbReference>
<accession>A0A382ZPZ1</accession>
<sequence length="161" mass="18673">MKCKITLRDEVNCKVEGLDITTRRKCEKELKFFLPYAFHVPAYKLGRWDGCTSYFTVGGITYTNLLDRVLPIIMNQGYEIDVNDLRNIYDFRFAHVDETTFQHKTWPKKHQLAGEKITLRDYQIECINKFLDTPHCLQEIATGAGKTLITAALSERAEKYG</sequence>
<reference evidence="2" key="1">
    <citation type="submission" date="2018-05" db="EMBL/GenBank/DDBJ databases">
        <authorList>
            <person name="Lanie J.A."/>
            <person name="Ng W.-L."/>
            <person name="Kazmierczak K.M."/>
            <person name="Andrzejewski T.M."/>
            <person name="Davidsen T.M."/>
            <person name="Wayne K.J."/>
            <person name="Tettelin H."/>
            <person name="Glass J.I."/>
            <person name="Rusch D."/>
            <person name="Podicherti R."/>
            <person name="Tsui H.-C.T."/>
            <person name="Winkler M.E."/>
        </authorList>
    </citation>
    <scope>NUCLEOTIDE SEQUENCE</scope>
</reference>
<gene>
    <name evidence="2" type="ORF">METZ01_LOCUS450530</name>
</gene>